<dbReference type="InterPro" id="IPR036043">
    <property type="entry name" value="Phosphoglycerate_kinase_sf"/>
</dbReference>
<sequence>MRCKSWRNLSDKSMECKDEGAGKKNKKMPKKLSLKNVEVEGKKVFMRVDFNVPMKEGKITNNQRIVAALPSIKYALEKKCKSLVLASHLGRPNGEKNQKFSLKPVAKELEKLLGKPVCFMDDCVGHDTLEALKNPPDGAVLLLENLRFYAEETGSTKDKKKKIKADPAKVKEFRKKLSQLGEIYVNDAFGTAHRAHSSMLGEGYEIRAAGFLLDKELEYFAKALHNPAKPFLAILGGAKIADKIPLITNLLDNVTGMIVAGGMAFTFLKVLNSMEIGKSLYDEKGSKMICDIMAKAKERNVQIMLPVDFVCANKIEQNADRIELINAQQGVPKDLMCLDVGEKSMQLFASAICQAKTIVWNGPPGLFEIERFANGTKAMLEAVISATADGAVTIVGGGDTATACKKFGGVEKVSHVSTGGGAALELLEGKILPGVAALSDAKQ</sequence>
<dbReference type="SUPFAM" id="SSF53748">
    <property type="entry name" value="Phosphoglycerate kinase"/>
    <property type="match status" value="1"/>
</dbReference>
<proteinExistence type="inferred from homology"/>
<reference evidence="19 20" key="1">
    <citation type="journal article" date="2007" name="Nature">
        <title>Evolution of genes and genomes on the Drosophila phylogeny.</title>
        <authorList>
            <consortium name="Drosophila 12 Genomes Consortium"/>
            <person name="Clark A.G."/>
            <person name="Eisen M.B."/>
            <person name="Smith D.R."/>
            <person name="Bergman C.M."/>
            <person name="Oliver B."/>
            <person name="Markow T.A."/>
            <person name="Kaufman T.C."/>
            <person name="Kellis M."/>
            <person name="Gelbart W."/>
            <person name="Iyer V.N."/>
            <person name="Pollard D.A."/>
            <person name="Sackton T.B."/>
            <person name="Larracuente A.M."/>
            <person name="Singh N.D."/>
            <person name="Abad J.P."/>
            <person name="Abt D.N."/>
            <person name="Adryan B."/>
            <person name="Aguade M."/>
            <person name="Akashi H."/>
            <person name="Anderson W.W."/>
            <person name="Aquadro C.F."/>
            <person name="Ardell D.H."/>
            <person name="Arguello R."/>
            <person name="Artieri C.G."/>
            <person name="Barbash D.A."/>
            <person name="Barker D."/>
            <person name="Barsanti P."/>
            <person name="Batterham P."/>
            <person name="Batzoglou S."/>
            <person name="Begun D."/>
            <person name="Bhutkar A."/>
            <person name="Blanco E."/>
            <person name="Bosak S.A."/>
            <person name="Bradley R.K."/>
            <person name="Brand A.D."/>
            <person name="Brent M.R."/>
            <person name="Brooks A.N."/>
            <person name="Brown R.H."/>
            <person name="Butlin R.K."/>
            <person name="Caggese C."/>
            <person name="Calvi B.R."/>
            <person name="Bernardo de Carvalho A."/>
            <person name="Caspi A."/>
            <person name="Castrezana S."/>
            <person name="Celniker S.E."/>
            <person name="Chang J.L."/>
            <person name="Chapple C."/>
            <person name="Chatterji S."/>
            <person name="Chinwalla A."/>
            <person name="Civetta A."/>
            <person name="Clifton S.W."/>
            <person name="Comeron J.M."/>
            <person name="Costello J.C."/>
            <person name="Coyne J.A."/>
            <person name="Daub J."/>
            <person name="David R.G."/>
            <person name="Delcher A.L."/>
            <person name="Delehaunty K."/>
            <person name="Do C.B."/>
            <person name="Ebling H."/>
            <person name="Edwards K."/>
            <person name="Eickbush T."/>
            <person name="Evans J.D."/>
            <person name="Filipski A."/>
            <person name="Findeiss S."/>
            <person name="Freyhult E."/>
            <person name="Fulton L."/>
            <person name="Fulton R."/>
            <person name="Garcia A.C."/>
            <person name="Gardiner A."/>
            <person name="Garfield D.A."/>
            <person name="Garvin B.E."/>
            <person name="Gibson G."/>
            <person name="Gilbert D."/>
            <person name="Gnerre S."/>
            <person name="Godfrey J."/>
            <person name="Good R."/>
            <person name="Gotea V."/>
            <person name="Gravely B."/>
            <person name="Greenberg A.J."/>
            <person name="Griffiths-Jones S."/>
            <person name="Gross S."/>
            <person name="Guigo R."/>
            <person name="Gustafson E.A."/>
            <person name="Haerty W."/>
            <person name="Hahn M.W."/>
            <person name="Halligan D.L."/>
            <person name="Halpern A.L."/>
            <person name="Halter G.M."/>
            <person name="Han M.V."/>
            <person name="Heger A."/>
            <person name="Hillier L."/>
            <person name="Hinrichs A.S."/>
            <person name="Holmes I."/>
            <person name="Hoskins R.A."/>
            <person name="Hubisz M.J."/>
            <person name="Hultmark D."/>
            <person name="Huntley M.A."/>
            <person name="Jaffe D.B."/>
            <person name="Jagadeeshan S."/>
            <person name="Jeck W.R."/>
            <person name="Johnson J."/>
            <person name="Jones C.D."/>
            <person name="Jordan W.C."/>
            <person name="Karpen G.H."/>
            <person name="Kataoka E."/>
            <person name="Keightley P.D."/>
            <person name="Kheradpour P."/>
            <person name="Kirkness E.F."/>
            <person name="Koerich L.B."/>
            <person name="Kristiansen K."/>
            <person name="Kudrna D."/>
            <person name="Kulathinal R.J."/>
            <person name="Kumar S."/>
            <person name="Kwok R."/>
            <person name="Lander E."/>
            <person name="Langley C.H."/>
            <person name="Lapoint R."/>
            <person name="Lazzaro B.P."/>
            <person name="Lee S.J."/>
            <person name="Levesque L."/>
            <person name="Li R."/>
            <person name="Lin C.F."/>
            <person name="Lin M.F."/>
            <person name="Lindblad-Toh K."/>
            <person name="Llopart A."/>
            <person name="Long M."/>
            <person name="Low L."/>
            <person name="Lozovsky E."/>
            <person name="Lu J."/>
            <person name="Luo M."/>
            <person name="Machado C.A."/>
            <person name="Makalowski W."/>
            <person name="Marzo M."/>
            <person name="Matsuda M."/>
            <person name="Matzkin L."/>
            <person name="McAllister B."/>
            <person name="McBride C.S."/>
            <person name="McKernan B."/>
            <person name="McKernan K."/>
            <person name="Mendez-Lago M."/>
            <person name="Minx P."/>
            <person name="Mollenhauer M.U."/>
            <person name="Montooth K."/>
            <person name="Mount S.M."/>
            <person name="Mu X."/>
            <person name="Myers E."/>
            <person name="Negre B."/>
            <person name="Newfeld S."/>
            <person name="Nielsen R."/>
            <person name="Noor M.A."/>
            <person name="O'Grady P."/>
            <person name="Pachter L."/>
            <person name="Papaceit M."/>
            <person name="Parisi M.J."/>
            <person name="Parisi M."/>
            <person name="Parts L."/>
            <person name="Pedersen J.S."/>
            <person name="Pesole G."/>
            <person name="Phillippy A.M."/>
            <person name="Ponting C.P."/>
            <person name="Pop M."/>
            <person name="Porcelli D."/>
            <person name="Powell J.R."/>
            <person name="Prohaska S."/>
            <person name="Pruitt K."/>
            <person name="Puig M."/>
            <person name="Quesneville H."/>
            <person name="Ram K.R."/>
            <person name="Rand D."/>
            <person name="Rasmussen M.D."/>
            <person name="Reed L.K."/>
            <person name="Reenan R."/>
            <person name="Reily A."/>
            <person name="Remington K.A."/>
            <person name="Rieger T.T."/>
            <person name="Ritchie M.G."/>
            <person name="Robin C."/>
            <person name="Rogers Y.H."/>
            <person name="Rohde C."/>
            <person name="Rozas J."/>
            <person name="Rubenfield M.J."/>
            <person name="Ruiz A."/>
            <person name="Russo S."/>
            <person name="Salzberg S.L."/>
            <person name="Sanchez-Gracia A."/>
            <person name="Saranga D.J."/>
            <person name="Sato H."/>
            <person name="Schaeffer S.W."/>
            <person name="Schatz M.C."/>
            <person name="Schlenke T."/>
            <person name="Schwartz R."/>
            <person name="Segarra C."/>
            <person name="Singh R.S."/>
            <person name="Sirot L."/>
            <person name="Sirota M."/>
            <person name="Sisneros N.B."/>
            <person name="Smith C.D."/>
            <person name="Smith T.F."/>
            <person name="Spieth J."/>
            <person name="Stage D.E."/>
            <person name="Stark A."/>
            <person name="Stephan W."/>
            <person name="Strausberg R.L."/>
            <person name="Strempel S."/>
            <person name="Sturgill D."/>
            <person name="Sutton G."/>
            <person name="Sutton G.G."/>
            <person name="Tao W."/>
            <person name="Teichmann S."/>
            <person name="Tobari Y.N."/>
            <person name="Tomimura Y."/>
            <person name="Tsolas J.M."/>
            <person name="Valente V.L."/>
            <person name="Venter E."/>
            <person name="Venter J.C."/>
            <person name="Vicario S."/>
            <person name="Vieira F.G."/>
            <person name="Vilella A.J."/>
            <person name="Villasante A."/>
            <person name="Walenz B."/>
            <person name="Wang J."/>
            <person name="Wasserman M."/>
            <person name="Watts T."/>
            <person name="Wilson D."/>
            <person name="Wilson R.K."/>
            <person name="Wing R.A."/>
            <person name="Wolfner M.F."/>
            <person name="Wong A."/>
            <person name="Wong G.K."/>
            <person name="Wu C.I."/>
            <person name="Wu G."/>
            <person name="Yamamoto D."/>
            <person name="Yang H.P."/>
            <person name="Yang S.P."/>
            <person name="Yorke J.A."/>
            <person name="Yoshida K."/>
            <person name="Zdobnov E."/>
            <person name="Zhang P."/>
            <person name="Zhang Y."/>
            <person name="Zimin A.V."/>
            <person name="Baldwin J."/>
            <person name="Abdouelleil A."/>
            <person name="Abdulkadir J."/>
            <person name="Abebe A."/>
            <person name="Abera B."/>
            <person name="Abreu J."/>
            <person name="Acer S.C."/>
            <person name="Aftuck L."/>
            <person name="Alexander A."/>
            <person name="An P."/>
            <person name="Anderson E."/>
            <person name="Anderson S."/>
            <person name="Arachi H."/>
            <person name="Azer M."/>
            <person name="Bachantsang P."/>
            <person name="Barry A."/>
            <person name="Bayul T."/>
            <person name="Berlin A."/>
            <person name="Bessette D."/>
            <person name="Bloom T."/>
            <person name="Blye J."/>
            <person name="Boguslavskiy L."/>
            <person name="Bonnet C."/>
            <person name="Boukhgalter B."/>
            <person name="Bourzgui I."/>
            <person name="Brown A."/>
            <person name="Cahill P."/>
            <person name="Channer S."/>
            <person name="Cheshatsang Y."/>
            <person name="Chuda L."/>
            <person name="Citroen M."/>
            <person name="Collymore A."/>
            <person name="Cooke P."/>
            <person name="Costello M."/>
            <person name="D'Aco K."/>
            <person name="Daza R."/>
            <person name="De Haan G."/>
            <person name="DeGray S."/>
            <person name="DeMaso C."/>
            <person name="Dhargay N."/>
            <person name="Dooley K."/>
            <person name="Dooley E."/>
            <person name="Doricent M."/>
            <person name="Dorje P."/>
            <person name="Dorjee K."/>
            <person name="Dupes A."/>
            <person name="Elong R."/>
            <person name="Falk J."/>
            <person name="Farina A."/>
            <person name="Faro S."/>
            <person name="Ferguson D."/>
            <person name="Fisher S."/>
            <person name="Foley C.D."/>
            <person name="Franke A."/>
            <person name="Friedrich D."/>
            <person name="Gadbois L."/>
            <person name="Gearin G."/>
            <person name="Gearin C.R."/>
            <person name="Giannoukos G."/>
            <person name="Goode T."/>
            <person name="Graham J."/>
            <person name="Grandbois E."/>
            <person name="Grewal S."/>
            <person name="Gyaltsen K."/>
            <person name="Hafez N."/>
            <person name="Hagos B."/>
            <person name="Hall J."/>
            <person name="Henson C."/>
            <person name="Hollinger A."/>
            <person name="Honan T."/>
            <person name="Huard M.D."/>
            <person name="Hughes L."/>
            <person name="Hurhula B."/>
            <person name="Husby M.E."/>
            <person name="Kamat A."/>
            <person name="Kanga B."/>
            <person name="Kashin S."/>
            <person name="Khazanovich D."/>
            <person name="Kisner P."/>
            <person name="Lance K."/>
            <person name="Lara M."/>
            <person name="Lee W."/>
            <person name="Lennon N."/>
            <person name="Letendre F."/>
            <person name="LeVine R."/>
            <person name="Lipovsky A."/>
            <person name="Liu X."/>
            <person name="Liu J."/>
            <person name="Liu S."/>
            <person name="Lokyitsang T."/>
            <person name="Lokyitsang Y."/>
            <person name="Lubonja R."/>
            <person name="Lui A."/>
            <person name="MacDonald P."/>
            <person name="Magnisalis V."/>
            <person name="Maru K."/>
            <person name="Matthews C."/>
            <person name="McCusker W."/>
            <person name="McDonough S."/>
            <person name="Mehta T."/>
            <person name="Meldrim J."/>
            <person name="Meneus L."/>
            <person name="Mihai O."/>
            <person name="Mihalev A."/>
            <person name="Mihova T."/>
            <person name="Mittelman R."/>
            <person name="Mlenga V."/>
            <person name="Montmayeur A."/>
            <person name="Mulrain L."/>
            <person name="Navidi A."/>
            <person name="Naylor J."/>
            <person name="Negash T."/>
            <person name="Nguyen T."/>
            <person name="Nguyen N."/>
            <person name="Nicol R."/>
            <person name="Norbu C."/>
            <person name="Norbu N."/>
            <person name="Novod N."/>
            <person name="O'Neill B."/>
            <person name="Osman S."/>
            <person name="Markiewicz E."/>
            <person name="Oyono O.L."/>
            <person name="Patti C."/>
            <person name="Phunkhang P."/>
            <person name="Pierre F."/>
            <person name="Priest M."/>
            <person name="Raghuraman S."/>
            <person name="Rege F."/>
            <person name="Reyes R."/>
            <person name="Rise C."/>
            <person name="Rogov P."/>
            <person name="Ross K."/>
            <person name="Ryan E."/>
            <person name="Settipalli S."/>
            <person name="Shea T."/>
            <person name="Sherpa N."/>
            <person name="Shi L."/>
            <person name="Shih D."/>
            <person name="Sparrow T."/>
            <person name="Spaulding J."/>
            <person name="Stalker J."/>
            <person name="Stange-Thomann N."/>
            <person name="Stavropoulos S."/>
            <person name="Stone C."/>
            <person name="Strader C."/>
            <person name="Tesfaye S."/>
            <person name="Thomson T."/>
            <person name="Thoulutsang Y."/>
            <person name="Thoulutsang D."/>
            <person name="Topham K."/>
            <person name="Topping I."/>
            <person name="Tsamla T."/>
            <person name="Vassiliev H."/>
            <person name="Vo A."/>
            <person name="Wangchuk T."/>
            <person name="Wangdi T."/>
            <person name="Weiand M."/>
            <person name="Wilkinson J."/>
            <person name="Wilson A."/>
            <person name="Yadav S."/>
            <person name="Young G."/>
            <person name="Yu Q."/>
            <person name="Zembek L."/>
            <person name="Zhong D."/>
            <person name="Zimmer A."/>
            <person name="Zwirko Z."/>
            <person name="Jaffe D.B."/>
            <person name="Alvarez P."/>
            <person name="Brockman W."/>
            <person name="Butler J."/>
            <person name="Chin C."/>
            <person name="Gnerre S."/>
            <person name="Grabherr M."/>
            <person name="Kleber M."/>
            <person name="Mauceli E."/>
            <person name="MacCallum I."/>
        </authorList>
    </citation>
    <scope>NUCLEOTIDE SEQUENCE [LARGE SCALE GENOMIC DNA]</scope>
    <source>
        <strain evidence="20">Tucson 14030-0811.24</strain>
    </source>
</reference>
<organism evidence="19 20">
    <name type="scientific">Drosophila willistoni</name>
    <name type="common">Fruit fly</name>
    <dbReference type="NCBI Taxonomy" id="7260"/>
    <lineage>
        <taxon>Eukaryota</taxon>
        <taxon>Metazoa</taxon>
        <taxon>Ecdysozoa</taxon>
        <taxon>Arthropoda</taxon>
        <taxon>Hexapoda</taxon>
        <taxon>Insecta</taxon>
        <taxon>Pterygota</taxon>
        <taxon>Neoptera</taxon>
        <taxon>Endopterygota</taxon>
        <taxon>Diptera</taxon>
        <taxon>Brachycera</taxon>
        <taxon>Muscomorpha</taxon>
        <taxon>Ephydroidea</taxon>
        <taxon>Drosophilidae</taxon>
        <taxon>Drosophila</taxon>
        <taxon>Sophophora</taxon>
    </lineage>
</organism>
<evidence type="ECO:0000256" key="2">
    <source>
        <dbReference type="ARBA" id="ARBA00001946"/>
    </source>
</evidence>
<name>B4N0G5_DROWI</name>
<evidence type="ECO:0000256" key="4">
    <source>
        <dbReference type="ARBA" id="ARBA00008982"/>
    </source>
</evidence>
<dbReference type="Gene3D" id="3.40.50.1260">
    <property type="entry name" value="Phosphoglycerate kinase, N-terminal domain"/>
    <property type="match status" value="3"/>
</dbReference>
<dbReference type="GO" id="GO:0005524">
    <property type="term" value="F:ATP binding"/>
    <property type="evidence" value="ECO:0007669"/>
    <property type="project" value="UniProtKB-KW"/>
</dbReference>
<dbReference type="GO" id="GO:0046872">
    <property type="term" value="F:metal ion binding"/>
    <property type="evidence" value="ECO:0007669"/>
    <property type="project" value="UniProtKB-KW"/>
</dbReference>
<protein>
    <recommendedName>
        <fullName evidence="6 16">Phosphoglycerate kinase</fullName>
        <ecNumber evidence="6 16">2.7.2.3</ecNumber>
    </recommendedName>
</protein>
<feature type="binding site" evidence="15">
    <location>
        <position position="243"/>
    </location>
    <ligand>
        <name>ATP</name>
        <dbReference type="ChEBI" id="CHEBI:30616"/>
    </ligand>
</feature>
<keyword evidence="7 16" id="KW-0808">Transferase</keyword>
<dbReference type="Pfam" id="PF00162">
    <property type="entry name" value="PGK"/>
    <property type="match status" value="1"/>
</dbReference>
<evidence type="ECO:0000256" key="10">
    <source>
        <dbReference type="ARBA" id="ARBA00022777"/>
    </source>
</evidence>
<keyword evidence="20" id="KW-1185">Reference proteome</keyword>
<evidence type="ECO:0000313" key="20">
    <source>
        <dbReference type="Proteomes" id="UP000007798"/>
    </source>
</evidence>
<dbReference type="GO" id="GO:0043531">
    <property type="term" value="F:ADP binding"/>
    <property type="evidence" value="ECO:0007669"/>
    <property type="project" value="TreeGrafter"/>
</dbReference>
<evidence type="ECO:0000256" key="16">
    <source>
        <dbReference type="RuleBase" id="RU000532"/>
    </source>
</evidence>
<dbReference type="HOGENOM" id="CLU_025427_0_2_1"/>
<evidence type="ECO:0000256" key="17">
    <source>
        <dbReference type="RuleBase" id="RU000696"/>
    </source>
</evidence>
<dbReference type="GO" id="GO:0005829">
    <property type="term" value="C:cytosol"/>
    <property type="evidence" value="ECO:0007669"/>
    <property type="project" value="TreeGrafter"/>
</dbReference>
<evidence type="ECO:0000256" key="7">
    <source>
        <dbReference type="ARBA" id="ARBA00022679"/>
    </source>
</evidence>
<dbReference type="STRING" id="7260.B4N0G5"/>
<keyword evidence="9" id="KW-0547">Nucleotide-binding</keyword>
<comment type="subunit">
    <text evidence="5 17">Monomer.</text>
</comment>
<dbReference type="eggNOG" id="KOG1367">
    <property type="taxonomic scope" value="Eukaryota"/>
</dbReference>
<keyword evidence="10 16" id="KW-0418">Kinase</keyword>
<feature type="binding site" evidence="15">
    <location>
        <position position="368"/>
    </location>
    <ligand>
        <name>ATP</name>
        <dbReference type="ChEBI" id="CHEBI:30616"/>
    </ligand>
</feature>
<comment type="catalytic activity">
    <reaction evidence="1 16">
        <text>(2R)-3-phosphoglycerate + ATP = (2R)-3-phospho-glyceroyl phosphate + ADP</text>
        <dbReference type="Rhea" id="RHEA:14801"/>
        <dbReference type="ChEBI" id="CHEBI:30616"/>
        <dbReference type="ChEBI" id="CHEBI:57604"/>
        <dbReference type="ChEBI" id="CHEBI:58272"/>
        <dbReference type="ChEBI" id="CHEBI:456216"/>
        <dbReference type="EC" id="2.7.2.3"/>
    </reaction>
</comment>
<feature type="binding site" evidence="15">
    <location>
        <begin position="397"/>
        <end position="400"/>
    </location>
    <ligand>
        <name>ATP</name>
        <dbReference type="ChEBI" id="CHEBI:30616"/>
    </ligand>
</feature>
<evidence type="ECO:0000256" key="14">
    <source>
        <dbReference type="PIRSR" id="PIRSR000724-1"/>
    </source>
</evidence>
<evidence type="ECO:0000256" key="18">
    <source>
        <dbReference type="SAM" id="MobiDB-lite"/>
    </source>
</evidence>
<dbReference type="PIRSF" id="PIRSF000724">
    <property type="entry name" value="Pgk"/>
    <property type="match status" value="1"/>
</dbReference>
<dbReference type="PROSITE" id="PS00111">
    <property type="entry name" value="PGLYCERATE_KINASE"/>
    <property type="match status" value="1"/>
</dbReference>
<evidence type="ECO:0000256" key="5">
    <source>
        <dbReference type="ARBA" id="ARBA00011245"/>
    </source>
</evidence>
<keyword evidence="8" id="KW-0479">Metal-binding</keyword>
<dbReference type="PANTHER" id="PTHR11406:SF0">
    <property type="entry name" value="PHOSPHOGLYCERATE KINASE"/>
    <property type="match status" value="1"/>
</dbReference>
<dbReference type="EC" id="2.7.2.3" evidence="6 16"/>
<dbReference type="PANTHER" id="PTHR11406">
    <property type="entry name" value="PHOSPHOGLYCERATE KINASE"/>
    <property type="match status" value="1"/>
</dbReference>
<gene>
    <name evidence="19" type="primary">Dwil\GK24483</name>
    <name evidence="19" type="ORF">Dwil_GK24483</name>
</gene>
<evidence type="ECO:0000256" key="6">
    <source>
        <dbReference type="ARBA" id="ARBA00013061"/>
    </source>
</evidence>
<dbReference type="FunFam" id="3.40.50.1260:FF:000019">
    <property type="entry name" value="Phosphoglycerate kinase 1"/>
    <property type="match status" value="1"/>
</dbReference>
<comment type="pathway">
    <text evidence="3 16">Carbohydrate degradation; glycolysis; pyruvate from D-glyceraldehyde 3-phosphate: step 2/5.</text>
</comment>
<comment type="similarity">
    <text evidence="4 16">Belongs to the phosphoglycerate kinase family.</text>
</comment>
<dbReference type="InterPro" id="IPR015824">
    <property type="entry name" value="Phosphoglycerate_kinase_N"/>
</dbReference>
<evidence type="ECO:0000256" key="15">
    <source>
        <dbReference type="PIRSR" id="PIRSR000724-2"/>
    </source>
</evidence>
<dbReference type="CDD" id="cd00318">
    <property type="entry name" value="Phosphoglycerate_kinase"/>
    <property type="match status" value="1"/>
</dbReference>
<evidence type="ECO:0000256" key="8">
    <source>
        <dbReference type="ARBA" id="ARBA00022723"/>
    </source>
</evidence>
<feature type="binding site" evidence="14">
    <location>
        <position position="147"/>
    </location>
    <ligand>
        <name>(2R)-3-phosphoglycerate</name>
        <dbReference type="ChEBI" id="CHEBI:58272"/>
    </ligand>
</feature>
<dbReference type="HAMAP" id="MF_00145">
    <property type="entry name" value="Phosphoglyc_kinase"/>
    <property type="match status" value="1"/>
</dbReference>
<evidence type="ECO:0000256" key="9">
    <source>
        <dbReference type="ARBA" id="ARBA00022741"/>
    </source>
</evidence>
<dbReference type="KEGG" id="dwi:6644314"/>
<evidence type="ECO:0000256" key="12">
    <source>
        <dbReference type="ARBA" id="ARBA00022842"/>
    </source>
</evidence>
<dbReference type="InterPro" id="IPR001576">
    <property type="entry name" value="Phosphoglycerate_kinase"/>
</dbReference>
<dbReference type="EMBL" id="CH963920">
    <property type="protein sequence ID" value="EDW77578.2"/>
    <property type="molecule type" value="Genomic_DNA"/>
</dbReference>
<accession>B4N0G5</accession>
<evidence type="ECO:0000256" key="11">
    <source>
        <dbReference type="ARBA" id="ARBA00022840"/>
    </source>
</evidence>
<dbReference type="OrthoDB" id="275353at2759"/>
<feature type="binding site" evidence="14">
    <location>
        <position position="64"/>
    </location>
    <ligand>
        <name>(2R)-3-phosphoglycerate</name>
        <dbReference type="ChEBI" id="CHEBI:58272"/>
    </ligand>
</feature>
<comment type="cofactor">
    <cofactor evidence="2">
        <name>Mg(2+)</name>
        <dbReference type="ChEBI" id="CHEBI:18420"/>
    </cofactor>
</comment>
<keyword evidence="13" id="KW-0324">Glycolysis</keyword>
<keyword evidence="11 15" id="KW-0067">ATP-binding</keyword>
<dbReference type="FunCoup" id="B4N0G5">
    <property type="interactions" value="236"/>
</dbReference>
<dbReference type="FunFam" id="3.40.50.1260:FF:000003">
    <property type="entry name" value="Phosphoglycerate kinase"/>
    <property type="match status" value="1"/>
</dbReference>
<dbReference type="GO" id="GO:0006094">
    <property type="term" value="P:gluconeogenesis"/>
    <property type="evidence" value="ECO:0007669"/>
    <property type="project" value="TreeGrafter"/>
</dbReference>
<dbReference type="Proteomes" id="UP000007798">
    <property type="component" value="Unassembled WGS sequence"/>
</dbReference>
<feature type="binding site" evidence="14">
    <location>
        <position position="194"/>
    </location>
    <ligand>
        <name>(2R)-3-phosphoglycerate</name>
        <dbReference type="ChEBI" id="CHEBI:58272"/>
    </ligand>
</feature>
<dbReference type="GO" id="GO:0006096">
    <property type="term" value="P:glycolytic process"/>
    <property type="evidence" value="ECO:0007669"/>
    <property type="project" value="UniProtKB-UniPathway"/>
</dbReference>
<feature type="binding site" evidence="14">
    <location>
        <begin position="88"/>
        <end position="91"/>
    </location>
    <ligand>
        <name>substrate</name>
    </ligand>
</feature>
<feature type="compositionally biased region" description="Basic and acidic residues" evidence="18">
    <location>
        <begin position="9"/>
        <end position="22"/>
    </location>
</feature>
<evidence type="ECO:0000313" key="19">
    <source>
        <dbReference type="EMBL" id="EDW77578.2"/>
    </source>
</evidence>
<dbReference type="InParanoid" id="B4N0G5"/>
<evidence type="ECO:0000256" key="3">
    <source>
        <dbReference type="ARBA" id="ARBA00004838"/>
    </source>
</evidence>
<feature type="binding site" evidence="14">
    <location>
        <begin position="49"/>
        <end position="51"/>
    </location>
    <ligand>
        <name>substrate</name>
    </ligand>
</feature>
<evidence type="ECO:0000256" key="13">
    <source>
        <dbReference type="ARBA" id="ARBA00023152"/>
    </source>
</evidence>
<dbReference type="InterPro" id="IPR015911">
    <property type="entry name" value="Phosphoglycerate_kinase_CS"/>
</dbReference>
<dbReference type="UniPathway" id="UPA00109">
    <property type="reaction ID" value="UER00185"/>
</dbReference>
<feature type="region of interest" description="Disordered" evidence="18">
    <location>
        <begin position="1"/>
        <end position="28"/>
    </location>
</feature>
<dbReference type="PRINTS" id="PR00477">
    <property type="entry name" value="PHGLYCKINASE"/>
</dbReference>
<dbReference type="GO" id="GO:0004618">
    <property type="term" value="F:phosphoglycerate kinase activity"/>
    <property type="evidence" value="ECO:0007669"/>
    <property type="project" value="UniProtKB-EC"/>
</dbReference>
<keyword evidence="12" id="KW-0460">Magnesium</keyword>
<evidence type="ECO:0000256" key="1">
    <source>
        <dbReference type="ARBA" id="ARBA00000642"/>
    </source>
</evidence>
<dbReference type="AlphaFoldDB" id="B4N0G5"/>